<dbReference type="SFLD" id="SFLDG01129">
    <property type="entry name" value="C1.5:_HAD__Beta-PGM__Phosphata"/>
    <property type="match status" value="1"/>
</dbReference>
<reference evidence="2" key="1">
    <citation type="journal article" date="2019" name="Int. J. Syst. Evol. Microbiol.">
        <title>The Global Catalogue of Microorganisms (GCM) 10K type strain sequencing project: providing services to taxonomists for standard genome sequencing and annotation.</title>
        <authorList>
            <consortium name="The Broad Institute Genomics Platform"/>
            <consortium name="The Broad Institute Genome Sequencing Center for Infectious Disease"/>
            <person name="Wu L."/>
            <person name="Ma J."/>
        </authorList>
    </citation>
    <scope>NUCLEOTIDE SEQUENCE [LARGE SCALE GENOMIC DNA]</scope>
    <source>
        <strain evidence="2">NBRC 113072</strain>
    </source>
</reference>
<dbReference type="Proteomes" id="UP001157126">
    <property type="component" value="Unassembled WGS sequence"/>
</dbReference>
<dbReference type="SUPFAM" id="SSF56784">
    <property type="entry name" value="HAD-like"/>
    <property type="match status" value="1"/>
</dbReference>
<dbReference type="SFLD" id="SFLDS00003">
    <property type="entry name" value="Haloacid_Dehalogenase"/>
    <property type="match status" value="1"/>
</dbReference>
<accession>A0ABQ6IUQ0</accession>
<dbReference type="NCBIfam" id="TIGR01549">
    <property type="entry name" value="HAD-SF-IA-v1"/>
    <property type="match status" value="1"/>
</dbReference>
<dbReference type="NCBIfam" id="TIGR01509">
    <property type="entry name" value="HAD-SF-IA-v3"/>
    <property type="match status" value="1"/>
</dbReference>
<dbReference type="RefSeq" id="WP_284304117.1">
    <property type="nucleotide sequence ID" value="NZ_BSUO01000001.1"/>
</dbReference>
<dbReference type="Gene3D" id="1.10.150.240">
    <property type="entry name" value="Putative phosphatase, domain 2"/>
    <property type="match status" value="1"/>
</dbReference>
<keyword evidence="2" id="KW-1185">Reference proteome</keyword>
<organism evidence="1 2">
    <name type="scientific">Mobilicoccus caccae</name>
    <dbReference type="NCBI Taxonomy" id="1859295"/>
    <lineage>
        <taxon>Bacteria</taxon>
        <taxon>Bacillati</taxon>
        <taxon>Actinomycetota</taxon>
        <taxon>Actinomycetes</taxon>
        <taxon>Micrococcales</taxon>
        <taxon>Dermatophilaceae</taxon>
        <taxon>Mobilicoccus</taxon>
    </lineage>
</organism>
<dbReference type="EMBL" id="BSUO01000001">
    <property type="protein sequence ID" value="GMA40413.1"/>
    <property type="molecule type" value="Genomic_DNA"/>
</dbReference>
<proteinExistence type="predicted"/>
<sequence length="209" mass="21959">MDDALRDVRGVLLDMDGTLVDSDAAVERQWRAWATAYDVDPEAVVAVCHGATSDATMRRFRPDLDEETIAAEAQEYMRRETEDLEGVVAAEGAAEFVEMLRELGLPWAVVTNADRALAEARLGAAGIDAPDLVPVDEVAEGKPDPAGYLLGARRIGVDIAACLVVEDSAAGVSAGRSAGAVVAGLRGIGGDLDTTDLADLARRVRAARA</sequence>
<dbReference type="Pfam" id="PF00702">
    <property type="entry name" value="Hydrolase"/>
    <property type="match status" value="1"/>
</dbReference>
<evidence type="ECO:0000313" key="2">
    <source>
        <dbReference type="Proteomes" id="UP001157126"/>
    </source>
</evidence>
<evidence type="ECO:0000313" key="1">
    <source>
        <dbReference type="EMBL" id="GMA40413.1"/>
    </source>
</evidence>
<comment type="caution">
    <text evidence="1">The sequence shown here is derived from an EMBL/GenBank/DDBJ whole genome shotgun (WGS) entry which is preliminary data.</text>
</comment>
<dbReference type="InterPro" id="IPR023214">
    <property type="entry name" value="HAD_sf"/>
</dbReference>
<keyword evidence="1" id="KW-0378">Hydrolase</keyword>
<dbReference type="PANTHER" id="PTHR43481:SF4">
    <property type="entry name" value="GLYCEROL-1-PHOSPHATE PHOSPHOHYDROLASE 1-RELATED"/>
    <property type="match status" value="1"/>
</dbReference>
<gene>
    <name evidence="1" type="ORF">GCM10025883_24580</name>
</gene>
<dbReference type="PANTHER" id="PTHR43481">
    <property type="entry name" value="FRUCTOSE-1-PHOSPHATE PHOSPHATASE"/>
    <property type="match status" value="1"/>
</dbReference>
<name>A0ABQ6IUQ0_9MICO</name>
<protein>
    <submittedName>
        <fullName evidence="1">Hydrolase</fullName>
    </submittedName>
</protein>
<dbReference type="InterPro" id="IPR051806">
    <property type="entry name" value="HAD-like_SPP"/>
</dbReference>
<dbReference type="InterPro" id="IPR006439">
    <property type="entry name" value="HAD-SF_hydro_IA"/>
</dbReference>
<dbReference type="GO" id="GO:0016787">
    <property type="term" value="F:hydrolase activity"/>
    <property type="evidence" value="ECO:0007669"/>
    <property type="project" value="UniProtKB-KW"/>
</dbReference>
<dbReference type="Gene3D" id="3.40.50.1000">
    <property type="entry name" value="HAD superfamily/HAD-like"/>
    <property type="match status" value="1"/>
</dbReference>
<dbReference type="InterPro" id="IPR036412">
    <property type="entry name" value="HAD-like_sf"/>
</dbReference>
<dbReference type="InterPro" id="IPR023198">
    <property type="entry name" value="PGP-like_dom2"/>
</dbReference>